<dbReference type="Proteomes" id="UP001480595">
    <property type="component" value="Unassembled WGS sequence"/>
</dbReference>
<proteinExistence type="predicted"/>
<dbReference type="SUPFAM" id="SSF52540">
    <property type="entry name" value="P-loop containing nucleoside triphosphate hydrolases"/>
    <property type="match status" value="1"/>
</dbReference>
<sequence length="423" mass="47025">MAVIRNQDISDDEFDMIDPEPVSDMSDPETADAHDKNRLPAQNIPQRTESIAGGLSAPSASSRAPRDTKSYAAPVSSNATGAEDQRTYASTFGPNKPNADAGHSGGQGIPGLKYTKSVYQKLLGSKDALIAVMGMTGAGKTTFISKVTGRTDLEIGHSLTSCMHALTHGSTESLLLLLLHATNLDSPLPYLGTRDIQVIETKIDGQTVSFVDTPGFSDTHMSDTEVLQLIADYLAAAYKRDMKLSGIIYLHPISDTRVTHHATKNLQMFQKLTGEKNLKNDKFWRVLLAYQAKAERYAGTTESAQRLVAQMLADNKPFYLQLQEEMGKDNKALRDTAAGREVMVELERLKKEHRREVQEMESMLRNSAEENRNVVEALKEHYHGRLGELERTLRDERTMNEEAVRSLRERIDDLESRGRCDVM</sequence>
<comment type="caution">
    <text evidence="3">The sequence shown here is derived from an EMBL/GenBank/DDBJ whole genome shotgun (WGS) entry which is preliminary data.</text>
</comment>
<accession>A0ABR1TDM1</accession>
<keyword evidence="1" id="KW-0175">Coiled coil</keyword>
<reference evidence="3 4" key="1">
    <citation type="submission" date="2023-01" db="EMBL/GenBank/DDBJ databases">
        <title>Analysis of 21 Apiospora genomes using comparative genomics revels a genus with tremendous synthesis potential of carbohydrate active enzymes and secondary metabolites.</title>
        <authorList>
            <person name="Sorensen T."/>
        </authorList>
    </citation>
    <scope>NUCLEOTIDE SEQUENCE [LARGE SCALE GENOMIC DNA]</scope>
    <source>
        <strain evidence="3 4">CBS 135458</strain>
    </source>
</reference>
<organism evidence="3 4">
    <name type="scientific">Apiospora phragmitis</name>
    <dbReference type="NCBI Taxonomy" id="2905665"/>
    <lineage>
        <taxon>Eukaryota</taxon>
        <taxon>Fungi</taxon>
        <taxon>Dikarya</taxon>
        <taxon>Ascomycota</taxon>
        <taxon>Pezizomycotina</taxon>
        <taxon>Sordariomycetes</taxon>
        <taxon>Xylariomycetidae</taxon>
        <taxon>Amphisphaeriales</taxon>
        <taxon>Apiosporaceae</taxon>
        <taxon>Apiospora</taxon>
    </lineage>
</organism>
<dbReference type="Gene3D" id="3.40.50.300">
    <property type="entry name" value="P-loop containing nucleotide triphosphate hydrolases"/>
    <property type="match status" value="1"/>
</dbReference>
<evidence type="ECO:0000256" key="1">
    <source>
        <dbReference type="SAM" id="Coils"/>
    </source>
</evidence>
<feature type="region of interest" description="Disordered" evidence="2">
    <location>
        <begin position="1"/>
        <end position="107"/>
    </location>
</feature>
<dbReference type="EMBL" id="JAQQWL010000012">
    <property type="protein sequence ID" value="KAK8043788.1"/>
    <property type="molecule type" value="Genomic_DNA"/>
</dbReference>
<keyword evidence="4" id="KW-1185">Reference proteome</keyword>
<dbReference type="GeneID" id="92097098"/>
<feature type="coiled-coil region" evidence="1">
    <location>
        <begin position="343"/>
        <end position="370"/>
    </location>
</feature>
<feature type="compositionally biased region" description="Acidic residues" evidence="2">
    <location>
        <begin position="9"/>
        <end position="18"/>
    </location>
</feature>
<evidence type="ECO:0008006" key="5">
    <source>
        <dbReference type="Google" id="ProtNLM"/>
    </source>
</evidence>
<protein>
    <recommendedName>
        <fullName evidence="5">G domain-containing protein</fullName>
    </recommendedName>
</protein>
<evidence type="ECO:0000313" key="4">
    <source>
        <dbReference type="Proteomes" id="UP001480595"/>
    </source>
</evidence>
<dbReference type="CDD" id="cd00882">
    <property type="entry name" value="Ras_like_GTPase"/>
    <property type="match status" value="1"/>
</dbReference>
<evidence type="ECO:0000313" key="3">
    <source>
        <dbReference type="EMBL" id="KAK8043788.1"/>
    </source>
</evidence>
<evidence type="ECO:0000256" key="2">
    <source>
        <dbReference type="SAM" id="MobiDB-lite"/>
    </source>
</evidence>
<name>A0ABR1TDM1_9PEZI</name>
<gene>
    <name evidence="3" type="ORF">PG994_012626</name>
</gene>
<dbReference type="InterPro" id="IPR027417">
    <property type="entry name" value="P-loop_NTPase"/>
</dbReference>
<dbReference type="RefSeq" id="XP_066710183.1">
    <property type="nucleotide sequence ID" value="XM_066864035.1"/>
</dbReference>